<dbReference type="PANTHER" id="PTHR13554:SF10">
    <property type="entry name" value="26S PROTEASOME NON-ATPASE REGULATORY SUBUNIT 5"/>
    <property type="match status" value="1"/>
</dbReference>
<sequence>MDNHSTQIGDPALLAAAASEFASFPGHLTDAAVKEFLDRFPLPLIFIALKNGFDVPGLEGSLVSCLERILKTSYGVSLLPQCVPYAQAGLKANFPLTRQLSCKAIAQLLENSDKDEGVGVRAIVDYGVWPSIVVCLADSDESVATAAAEAVKNLAKSTRGLELIFPAKAEEDTLLKEFTMNSSSMVRIRILAIIAALFGISDEAATAVHQSGLLGMFEQELNGTTDMLATLNVLEVLYEIVATPIAAKFLLTKSLLQRLAATISNSAVDSILRSRSMTISARLLSSDSIYSGVDEFDVKNAVQAIDMDLERLKATDSNEREIALDALSQIGTVMRGAELLLCNTPPTARHAVDATFSHGWRNIQLASTHALASISGQERSQSTQLLNDQAETCLRNLIYTAAENSSKRSPSGLLWSLLQQDPEIRLAAYRLIAGLVTRPWCLWEVCAKQEIINLVTNPHSETTKIGMEFRHSCCVAIRNALLASSYKNDPAFSDVSEKLQAAVRRGPYLAKEFVAPKPLVATEERY</sequence>
<dbReference type="Gene3D" id="1.25.10.10">
    <property type="entry name" value="Leucine-rich Repeat Variant"/>
    <property type="match status" value="2"/>
</dbReference>
<evidence type="ECO:0008006" key="2">
    <source>
        <dbReference type="Google" id="ProtNLM"/>
    </source>
</evidence>
<organism evidence="1">
    <name type="scientific">Picea sitchensis</name>
    <name type="common">Sitka spruce</name>
    <name type="synonym">Pinus sitchensis</name>
    <dbReference type="NCBI Taxonomy" id="3332"/>
    <lineage>
        <taxon>Eukaryota</taxon>
        <taxon>Viridiplantae</taxon>
        <taxon>Streptophyta</taxon>
        <taxon>Embryophyta</taxon>
        <taxon>Tracheophyta</taxon>
        <taxon>Spermatophyta</taxon>
        <taxon>Pinopsida</taxon>
        <taxon>Pinidae</taxon>
        <taxon>Conifers I</taxon>
        <taxon>Pinales</taxon>
        <taxon>Pinaceae</taxon>
        <taxon>Picea</taxon>
    </lineage>
</organism>
<dbReference type="SUPFAM" id="SSF48371">
    <property type="entry name" value="ARM repeat"/>
    <property type="match status" value="1"/>
</dbReference>
<dbReference type="GO" id="GO:0005829">
    <property type="term" value="C:cytosol"/>
    <property type="evidence" value="ECO:0007669"/>
    <property type="project" value="TreeGrafter"/>
</dbReference>
<dbReference type="Pfam" id="PF10508">
    <property type="entry name" value="Proteasom_PSMB"/>
    <property type="match status" value="1"/>
</dbReference>
<dbReference type="OMA" id="WGQEYIS"/>
<dbReference type="InterPro" id="IPR011989">
    <property type="entry name" value="ARM-like"/>
</dbReference>
<dbReference type="EMBL" id="BT123025">
    <property type="protein sequence ID" value="ADE76369.1"/>
    <property type="molecule type" value="mRNA"/>
</dbReference>
<dbReference type="AlphaFoldDB" id="D5AA00"/>
<dbReference type="InterPro" id="IPR019538">
    <property type="entry name" value="PSMD5"/>
</dbReference>
<dbReference type="GO" id="GO:0043248">
    <property type="term" value="P:proteasome assembly"/>
    <property type="evidence" value="ECO:0007669"/>
    <property type="project" value="InterPro"/>
</dbReference>
<dbReference type="InterPro" id="IPR016024">
    <property type="entry name" value="ARM-type_fold"/>
</dbReference>
<proteinExistence type="evidence at transcript level"/>
<name>D5AA00_PICSI</name>
<reference evidence="1" key="1">
    <citation type="submission" date="2010-04" db="EMBL/GenBank/DDBJ databases">
        <authorList>
            <person name="Reid K.E."/>
            <person name="Liao N."/>
            <person name="Chan S."/>
            <person name="Docking R."/>
            <person name="Taylor G."/>
            <person name="Moore R."/>
            <person name="Mayo M."/>
            <person name="Munro S."/>
            <person name="King J."/>
            <person name="Yanchuk A."/>
            <person name="Holt R."/>
            <person name="Jones S."/>
            <person name="Marra M."/>
            <person name="Ritland C.E."/>
            <person name="Ritland K."/>
            <person name="Bohlmann J."/>
        </authorList>
    </citation>
    <scope>NUCLEOTIDE SEQUENCE</scope>
    <source>
        <tissue evidence="1">Bud</tissue>
    </source>
</reference>
<evidence type="ECO:0000313" key="1">
    <source>
        <dbReference type="EMBL" id="ADE76369.1"/>
    </source>
</evidence>
<protein>
    <recommendedName>
        <fullName evidence="2">ARM repeat superfamily protein</fullName>
    </recommendedName>
</protein>
<accession>D5AA00</accession>
<dbReference type="PANTHER" id="PTHR13554">
    <property type="entry name" value="26S PROTEASOME NON-ATPASE REGULATORY SUBUNIT 5-RELATED"/>
    <property type="match status" value="1"/>
</dbReference>